<dbReference type="AlphaFoldDB" id="A0A0J8AZJ8"/>
<dbReference type="EMBL" id="KQ095724">
    <property type="protein sequence ID" value="KMS94146.1"/>
    <property type="molecule type" value="Genomic_DNA"/>
</dbReference>
<reference evidence="1 2" key="1">
    <citation type="journal article" date="2014" name="Nature">
        <title>The genome of the recently domesticated crop plant sugar beet (Beta vulgaris).</title>
        <authorList>
            <person name="Dohm J.C."/>
            <person name="Minoche A.E."/>
            <person name="Holtgrawe D."/>
            <person name="Capella-Gutierrez S."/>
            <person name="Zakrzewski F."/>
            <person name="Tafer H."/>
            <person name="Rupp O."/>
            <person name="Sorensen T.R."/>
            <person name="Stracke R."/>
            <person name="Reinhardt R."/>
            <person name="Goesmann A."/>
            <person name="Kraft T."/>
            <person name="Schulz B."/>
            <person name="Stadler P.F."/>
            <person name="Schmidt T."/>
            <person name="Gabaldon T."/>
            <person name="Lehrach H."/>
            <person name="Weisshaar B."/>
            <person name="Himmelbauer H."/>
        </authorList>
    </citation>
    <scope>NUCLEOTIDE SEQUENCE [LARGE SCALE GENOMIC DNA]</scope>
    <source>
        <tissue evidence="1">Taproot</tissue>
    </source>
</reference>
<evidence type="ECO:0000313" key="1">
    <source>
        <dbReference type="EMBL" id="KMS94146.1"/>
    </source>
</evidence>
<gene>
    <name evidence="1" type="ORF">BVRB_024340</name>
</gene>
<keyword evidence="2" id="KW-1185">Reference proteome</keyword>
<evidence type="ECO:0000313" key="2">
    <source>
        <dbReference type="Proteomes" id="UP000035740"/>
    </source>
</evidence>
<name>A0A0J8AZJ8_BETVV</name>
<feature type="non-terminal residue" evidence="1">
    <location>
        <position position="1"/>
    </location>
</feature>
<proteinExistence type="predicted"/>
<dbReference type="Proteomes" id="UP000035740">
    <property type="component" value="Unassembled WGS sequence"/>
</dbReference>
<accession>A0A0J8AZJ8</accession>
<protein>
    <submittedName>
        <fullName evidence="1">Uncharacterized protein</fullName>
    </submittedName>
</protein>
<sequence>LLLICLLAAISSATKTLAPIKIVLTEGSSLSPMTSMSEPDTPTPLVSRVSLMSSSIRTSTATLESDRLVYGENPNIMAEYIPIGHCELAERHLKQLCDDVISLIQSDDRGLTPEAPADVLEMFSFLHSK</sequence>
<organism evidence="1 2">
    <name type="scientific">Beta vulgaris subsp. vulgaris</name>
    <name type="common">Beet</name>
    <dbReference type="NCBI Taxonomy" id="3555"/>
    <lineage>
        <taxon>Eukaryota</taxon>
        <taxon>Viridiplantae</taxon>
        <taxon>Streptophyta</taxon>
        <taxon>Embryophyta</taxon>
        <taxon>Tracheophyta</taxon>
        <taxon>Spermatophyta</taxon>
        <taxon>Magnoliopsida</taxon>
        <taxon>eudicotyledons</taxon>
        <taxon>Gunneridae</taxon>
        <taxon>Pentapetalae</taxon>
        <taxon>Caryophyllales</taxon>
        <taxon>Chenopodiaceae</taxon>
        <taxon>Betoideae</taxon>
        <taxon>Beta</taxon>
    </lineage>
</organism>